<dbReference type="PANTHER" id="PTHR47032:SF1">
    <property type="entry name" value="UDP-D-XYLOSE:L-FUCOSE ALPHA-1,3-D-XYLOSYLTRANSFERASE-RELATED"/>
    <property type="match status" value="1"/>
</dbReference>
<dbReference type="GO" id="GO:0016757">
    <property type="term" value="F:glycosyltransferase activity"/>
    <property type="evidence" value="ECO:0007669"/>
    <property type="project" value="TreeGrafter"/>
</dbReference>
<dbReference type="AlphaFoldDB" id="A0A8T2S0E8"/>
<keyword evidence="3" id="KW-1185">Reference proteome</keyword>
<dbReference type="GO" id="GO:0005794">
    <property type="term" value="C:Golgi apparatus"/>
    <property type="evidence" value="ECO:0007669"/>
    <property type="project" value="TreeGrafter"/>
</dbReference>
<organism evidence="2 3">
    <name type="scientific">Ceratopteris richardii</name>
    <name type="common">Triangle waterfern</name>
    <dbReference type="NCBI Taxonomy" id="49495"/>
    <lineage>
        <taxon>Eukaryota</taxon>
        <taxon>Viridiplantae</taxon>
        <taxon>Streptophyta</taxon>
        <taxon>Embryophyta</taxon>
        <taxon>Tracheophyta</taxon>
        <taxon>Polypodiopsida</taxon>
        <taxon>Polypodiidae</taxon>
        <taxon>Polypodiales</taxon>
        <taxon>Pteridineae</taxon>
        <taxon>Pteridaceae</taxon>
        <taxon>Parkerioideae</taxon>
        <taxon>Ceratopteris</taxon>
    </lineage>
</organism>
<dbReference type="PANTHER" id="PTHR47032">
    <property type="entry name" value="UDP-D-XYLOSE:L-FUCOSE ALPHA-1,3-D-XYLOSYLTRANSFERASE-RELATED"/>
    <property type="match status" value="1"/>
</dbReference>
<proteinExistence type="predicted"/>
<evidence type="ECO:0000259" key="1">
    <source>
        <dbReference type="Pfam" id="PF03407"/>
    </source>
</evidence>
<protein>
    <recommendedName>
        <fullName evidence="1">Nucleotide-diphospho-sugar transferase domain-containing protein</fullName>
    </recommendedName>
</protein>
<feature type="domain" description="Nucleotide-diphospho-sugar transferase" evidence="1">
    <location>
        <begin position="22"/>
        <end position="125"/>
    </location>
</feature>
<dbReference type="Proteomes" id="UP000825935">
    <property type="component" value="Chromosome 23"/>
</dbReference>
<reference evidence="2 3" key="1">
    <citation type="submission" date="2021-08" db="EMBL/GenBank/DDBJ databases">
        <title>WGS assembly of Ceratopteris richardii.</title>
        <authorList>
            <person name="Marchant D.B."/>
            <person name="Chen G."/>
            <person name="Jenkins J."/>
            <person name="Shu S."/>
            <person name="Leebens-Mack J."/>
            <person name="Grimwood J."/>
            <person name="Schmutz J."/>
            <person name="Soltis P."/>
            <person name="Soltis D."/>
            <person name="Chen Z.-H."/>
        </authorList>
    </citation>
    <scope>NUCLEOTIDE SEQUENCE [LARGE SCALE GENOMIC DNA]</scope>
    <source>
        <strain evidence="2">Whitten #5841</strain>
        <tissue evidence="2">Leaf</tissue>
    </source>
</reference>
<dbReference type="EMBL" id="CM035428">
    <property type="protein sequence ID" value="KAH7301404.1"/>
    <property type="molecule type" value="Genomic_DNA"/>
</dbReference>
<evidence type="ECO:0000313" key="3">
    <source>
        <dbReference type="Proteomes" id="UP000825935"/>
    </source>
</evidence>
<evidence type="ECO:0000313" key="2">
    <source>
        <dbReference type="EMBL" id="KAH7301404.1"/>
    </source>
</evidence>
<dbReference type="InterPro" id="IPR052636">
    <property type="entry name" value="UDP-D-xylose:L-fucose_XylT"/>
</dbReference>
<sequence length="130" mass="14678">MFLQVKGDGHPQEVAALDGDGHTYLCTCMLFIRPTTGRKLIIKEWIKEIEGKEWTASNKANDEPAFNRALNKTASSVKGYLLPQEAFPCGGLYFGNAAWRSETEGRHAIIHNNYIVGFDNKLERFRQFGL</sequence>
<accession>A0A8T2S0E8</accession>
<comment type="caution">
    <text evidence="2">The sequence shown here is derived from an EMBL/GenBank/DDBJ whole genome shotgun (WGS) entry which is preliminary data.</text>
</comment>
<dbReference type="Pfam" id="PF03407">
    <property type="entry name" value="Nucleotid_trans"/>
    <property type="match status" value="1"/>
</dbReference>
<gene>
    <name evidence="2" type="ORF">KP509_23G024400</name>
</gene>
<dbReference type="OrthoDB" id="1693101at2759"/>
<name>A0A8T2S0E8_CERRI</name>
<dbReference type="InterPro" id="IPR005069">
    <property type="entry name" value="Nucl-diP-sugar_transferase"/>
</dbReference>